<evidence type="ECO:0000256" key="5">
    <source>
        <dbReference type="RuleBase" id="RU361279"/>
    </source>
</evidence>
<dbReference type="InterPro" id="IPR037171">
    <property type="entry name" value="NagB/RpiA_transferase-like"/>
</dbReference>
<dbReference type="AlphaFoldDB" id="A0A261RSR6"/>
<dbReference type="GO" id="GO:0009396">
    <property type="term" value="P:folic acid-containing compound biosynthetic process"/>
    <property type="evidence" value="ECO:0007669"/>
    <property type="project" value="TreeGrafter"/>
</dbReference>
<dbReference type="GO" id="GO:0030272">
    <property type="term" value="F:5-formyltetrahydrofolate cyclo-ligase activity"/>
    <property type="evidence" value="ECO:0007669"/>
    <property type="project" value="UniProtKB-EC"/>
</dbReference>
<dbReference type="EC" id="6.3.3.2" evidence="5"/>
<comment type="cofactor">
    <cofactor evidence="5">
        <name>Mg(2+)</name>
        <dbReference type="ChEBI" id="CHEBI:18420"/>
    </cofactor>
</comment>
<dbReference type="GO" id="GO:0035999">
    <property type="term" value="P:tetrahydrofolate interconversion"/>
    <property type="evidence" value="ECO:0007669"/>
    <property type="project" value="TreeGrafter"/>
</dbReference>
<keyword evidence="5" id="KW-0479">Metal-binding</keyword>
<dbReference type="EMBL" id="NEVL01000007">
    <property type="protein sequence ID" value="OZI28084.1"/>
    <property type="molecule type" value="Genomic_DNA"/>
</dbReference>
<evidence type="ECO:0000313" key="8">
    <source>
        <dbReference type="Proteomes" id="UP000217005"/>
    </source>
</evidence>
<comment type="caution">
    <text evidence="7">The sequence shown here is derived from an EMBL/GenBank/DDBJ whole genome shotgun (WGS) entry which is preliminary data.</text>
</comment>
<evidence type="ECO:0000256" key="3">
    <source>
        <dbReference type="ARBA" id="ARBA00022840"/>
    </source>
</evidence>
<keyword evidence="7" id="KW-0436">Ligase</keyword>
<keyword evidence="5" id="KW-0460">Magnesium</keyword>
<dbReference type="Pfam" id="PF01812">
    <property type="entry name" value="5-FTHF_cyc-lig"/>
    <property type="match status" value="1"/>
</dbReference>
<keyword evidence="3 4" id="KW-0067">ATP-binding</keyword>
<sequence length="225" mass="24157">MPNENNAENTAVALRTRLRQARAALPADARSRGALLMRARLFTWVNVAHDALADAGRPLRTIAAFWPMADEPDLRPLLEQWVAAGYEVCLPVVVTRDAPLEFRNWTPDAPMQAGAYGIAEPVGGPARQPDVVLVPTLGYTGRADRLGYGGGYYDRTLAALFAGGAEPLTIGIAWTEGRLPDHYTPAPHDITLDAILTPEGWVPDAPLGTGGTPQGSAGVQRFRLN</sequence>
<dbReference type="SUPFAM" id="SSF100950">
    <property type="entry name" value="NagB/RpiA/CoA transferase-like"/>
    <property type="match status" value="1"/>
</dbReference>
<comment type="catalytic activity">
    <reaction evidence="5">
        <text>(6S)-5-formyl-5,6,7,8-tetrahydrofolate + ATP = (6R)-5,10-methenyltetrahydrofolate + ADP + phosphate</text>
        <dbReference type="Rhea" id="RHEA:10488"/>
        <dbReference type="ChEBI" id="CHEBI:30616"/>
        <dbReference type="ChEBI" id="CHEBI:43474"/>
        <dbReference type="ChEBI" id="CHEBI:57455"/>
        <dbReference type="ChEBI" id="CHEBI:57457"/>
        <dbReference type="ChEBI" id="CHEBI:456216"/>
        <dbReference type="EC" id="6.3.3.2"/>
    </reaction>
</comment>
<dbReference type="GO" id="GO:0046872">
    <property type="term" value="F:metal ion binding"/>
    <property type="evidence" value="ECO:0007669"/>
    <property type="project" value="UniProtKB-KW"/>
</dbReference>
<dbReference type="InterPro" id="IPR024185">
    <property type="entry name" value="FTHF_cligase-like_sf"/>
</dbReference>
<evidence type="ECO:0000256" key="1">
    <source>
        <dbReference type="ARBA" id="ARBA00010638"/>
    </source>
</evidence>
<keyword evidence="2 4" id="KW-0547">Nucleotide-binding</keyword>
<protein>
    <recommendedName>
        <fullName evidence="5">5-formyltetrahydrofolate cyclo-ligase</fullName>
        <ecNumber evidence="5">6.3.3.2</ecNumber>
    </recommendedName>
</protein>
<dbReference type="GO" id="GO:0005524">
    <property type="term" value="F:ATP binding"/>
    <property type="evidence" value="ECO:0007669"/>
    <property type="project" value="UniProtKB-KW"/>
</dbReference>
<dbReference type="PANTHER" id="PTHR23407:SF1">
    <property type="entry name" value="5-FORMYLTETRAHYDROFOLATE CYCLO-LIGASE"/>
    <property type="match status" value="1"/>
</dbReference>
<evidence type="ECO:0000256" key="6">
    <source>
        <dbReference type="SAM" id="MobiDB-lite"/>
    </source>
</evidence>
<dbReference type="PIRSF" id="PIRSF006806">
    <property type="entry name" value="FTHF_cligase"/>
    <property type="match status" value="1"/>
</dbReference>
<name>A0A261RSR6_9BORD</name>
<organism evidence="7 8">
    <name type="scientific">Bordetella genomosp. 1</name>
    <dbReference type="NCBI Taxonomy" id="1395607"/>
    <lineage>
        <taxon>Bacteria</taxon>
        <taxon>Pseudomonadati</taxon>
        <taxon>Pseudomonadota</taxon>
        <taxon>Betaproteobacteria</taxon>
        <taxon>Burkholderiales</taxon>
        <taxon>Alcaligenaceae</taxon>
        <taxon>Bordetella</taxon>
    </lineage>
</organism>
<dbReference type="PANTHER" id="PTHR23407">
    <property type="entry name" value="ATPASE INHIBITOR/5-FORMYLTETRAHYDROFOLATE CYCLO-LIGASE"/>
    <property type="match status" value="1"/>
</dbReference>
<evidence type="ECO:0000256" key="2">
    <source>
        <dbReference type="ARBA" id="ARBA00022741"/>
    </source>
</evidence>
<reference evidence="7 8" key="1">
    <citation type="submission" date="2017-05" db="EMBL/GenBank/DDBJ databases">
        <title>Complete and WGS of Bordetella genogroups.</title>
        <authorList>
            <person name="Spilker T."/>
            <person name="LiPuma J."/>
        </authorList>
    </citation>
    <scope>NUCLEOTIDE SEQUENCE [LARGE SCALE GENOMIC DNA]</scope>
    <source>
        <strain evidence="7 8">AU17610</strain>
    </source>
</reference>
<feature type="region of interest" description="Disordered" evidence="6">
    <location>
        <begin position="205"/>
        <end position="225"/>
    </location>
</feature>
<evidence type="ECO:0000313" key="7">
    <source>
        <dbReference type="EMBL" id="OZI28084.1"/>
    </source>
</evidence>
<dbReference type="OrthoDB" id="9801938at2"/>
<dbReference type="RefSeq" id="WP_094829038.1">
    <property type="nucleotide sequence ID" value="NZ_NEVL01000007.1"/>
</dbReference>
<dbReference type="NCBIfam" id="TIGR02727">
    <property type="entry name" value="MTHFS_bact"/>
    <property type="match status" value="1"/>
</dbReference>
<dbReference type="Gene3D" id="3.40.50.10420">
    <property type="entry name" value="NagB/RpiA/CoA transferase-like"/>
    <property type="match status" value="1"/>
</dbReference>
<dbReference type="Proteomes" id="UP000217005">
    <property type="component" value="Unassembled WGS sequence"/>
</dbReference>
<comment type="similarity">
    <text evidence="1 5">Belongs to the 5-formyltetrahydrofolate cyclo-ligase family.</text>
</comment>
<dbReference type="InterPro" id="IPR002698">
    <property type="entry name" value="FTHF_cligase"/>
</dbReference>
<evidence type="ECO:0000256" key="4">
    <source>
        <dbReference type="PIRSR" id="PIRSR006806-1"/>
    </source>
</evidence>
<proteinExistence type="inferred from homology"/>
<feature type="binding site" evidence="4">
    <location>
        <position position="71"/>
    </location>
    <ligand>
        <name>substrate</name>
    </ligand>
</feature>
<gene>
    <name evidence="7" type="ORF">CEG14_24525</name>
</gene>
<feature type="binding site" evidence="4">
    <location>
        <begin position="145"/>
        <end position="153"/>
    </location>
    <ligand>
        <name>ATP</name>
        <dbReference type="ChEBI" id="CHEBI:30616"/>
    </ligand>
</feature>
<accession>A0A261RSR6</accession>